<name>A0AAU7D6L0_9BACT</name>
<evidence type="ECO:0000256" key="1">
    <source>
        <dbReference type="ARBA" id="ARBA00022553"/>
    </source>
</evidence>
<protein>
    <submittedName>
        <fullName evidence="4">Response regulator</fullName>
    </submittedName>
</protein>
<reference evidence="4" key="1">
    <citation type="submission" date="2023-03" db="EMBL/GenBank/DDBJ databases">
        <title>Edaphobacter sp.</title>
        <authorList>
            <person name="Huber K.J."/>
            <person name="Papendorf J."/>
            <person name="Pilke C."/>
            <person name="Bunk B."/>
            <person name="Sproeer C."/>
            <person name="Pester M."/>
        </authorList>
    </citation>
    <scope>NUCLEOTIDE SEQUENCE</scope>
    <source>
        <strain evidence="4">DSM 109920</strain>
    </source>
</reference>
<accession>A0AAU7D6L0</accession>
<dbReference type="AlphaFoldDB" id="A0AAU7D6L0"/>
<evidence type="ECO:0000313" key="4">
    <source>
        <dbReference type="EMBL" id="XBH12957.1"/>
    </source>
</evidence>
<dbReference type="PANTHER" id="PTHR44591:SF25">
    <property type="entry name" value="CHEMOTAXIS TWO-COMPONENT RESPONSE REGULATOR"/>
    <property type="match status" value="1"/>
</dbReference>
<evidence type="ECO:0000259" key="3">
    <source>
        <dbReference type="PROSITE" id="PS50110"/>
    </source>
</evidence>
<organism evidence="4">
    <name type="scientific">Edaphobacter paludis</name>
    <dbReference type="NCBI Taxonomy" id="3035702"/>
    <lineage>
        <taxon>Bacteria</taxon>
        <taxon>Pseudomonadati</taxon>
        <taxon>Acidobacteriota</taxon>
        <taxon>Terriglobia</taxon>
        <taxon>Terriglobales</taxon>
        <taxon>Acidobacteriaceae</taxon>
        <taxon>Edaphobacter</taxon>
    </lineage>
</organism>
<dbReference type="PROSITE" id="PS50110">
    <property type="entry name" value="RESPONSE_REGULATORY"/>
    <property type="match status" value="1"/>
</dbReference>
<dbReference type="RefSeq" id="WP_348269615.1">
    <property type="nucleotide sequence ID" value="NZ_CP121195.1"/>
</dbReference>
<dbReference type="Pfam" id="PF00072">
    <property type="entry name" value="Response_reg"/>
    <property type="match status" value="1"/>
</dbReference>
<dbReference type="Gene3D" id="3.40.50.2300">
    <property type="match status" value="1"/>
</dbReference>
<dbReference type="EMBL" id="CP121195">
    <property type="protein sequence ID" value="XBH12957.1"/>
    <property type="molecule type" value="Genomic_DNA"/>
</dbReference>
<feature type="modified residue" description="4-aspartylphosphate" evidence="2">
    <location>
        <position position="89"/>
    </location>
</feature>
<dbReference type="InterPro" id="IPR050595">
    <property type="entry name" value="Bact_response_regulator"/>
</dbReference>
<dbReference type="PANTHER" id="PTHR44591">
    <property type="entry name" value="STRESS RESPONSE REGULATOR PROTEIN 1"/>
    <property type="match status" value="1"/>
</dbReference>
<dbReference type="SUPFAM" id="SSF52172">
    <property type="entry name" value="CheY-like"/>
    <property type="match status" value="1"/>
</dbReference>
<feature type="domain" description="Response regulatory" evidence="3">
    <location>
        <begin position="40"/>
        <end position="154"/>
    </location>
</feature>
<dbReference type="GO" id="GO:0000160">
    <property type="term" value="P:phosphorelay signal transduction system"/>
    <property type="evidence" value="ECO:0007669"/>
    <property type="project" value="InterPro"/>
</dbReference>
<sequence>MNRLAQGIHAEVGGKATPKYNGRPSFEWRILVPVMIKRALVTVVDDDESMRESLPDLLLEFGFAARAFSSAEEFLVSDCFEQTKCLILDIAMPGMTGPDLQHELRIRRKNIPIIFITANRDETIRARMLEQGAEECLFKPFGDSALFEALQSALSGR</sequence>
<evidence type="ECO:0000256" key="2">
    <source>
        <dbReference type="PROSITE-ProRule" id="PRU00169"/>
    </source>
</evidence>
<dbReference type="InterPro" id="IPR011006">
    <property type="entry name" value="CheY-like_superfamily"/>
</dbReference>
<dbReference type="SMART" id="SM00448">
    <property type="entry name" value="REC"/>
    <property type="match status" value="1"/>
</dbReference>
<proteinExistence type="predicted"/>
<gene>
    <name evidence="4" type="ORF">P8936_14840</name>
</gene>
<dbReference type="InterPro" id="IPR001789">
    <property type="entry name" value="Sig_transdc_resp-reg_receiver"/>
</dbReference>
<keyword evidence="1 2" id="KW-0597">Phosphoprotein</keyword>